<reference evidence="2" key="2">
    <citation type="submission" date="2015-01" db="EMBL/GenBank/DDBJ databases">
        <title>Evolutionary Origins and Diversification of the Mycorrhizal Mutualists.</title>
        <authorList>
            <consortium name="DOE Joint Genome Institute"/>
            <consortium name="Mycorrhizal Genomics Consortium"/>
            <person name="Kohler A."/>
            <person name="Kuo A."/>
            <person name="Nagy L.G."/>
            <person name="Floudas D."/>
            <person name="Copeland A."/>
            <person name="Barry K.W."/>
            <person name="Cichocki N."/>
            <person name="Veneault-Fourrey C."/>
            <person name="LaButti K."/>
            <person name="Lindquist E.A."/>
            <person name="Lipzen A."/>
            <person name="Lundell T."/>
            <person name="Morin E."/>
            <person name="Murat C."/>
            <person name="Riley R."/>
            <person name="Ohm R."/>
            <person name="Sun H."/>
            <person name="Tunlid A."/>
            <person name="Henrissat B."/>
            <person name="Grigoriev I.V."/>
            <person name="Hibbett D.S."/>
            <person name="Martin F."/>
        </authorList>
    </citation>
    <scope>NUCLEOTIDE SEQUENCE [LARGE SCALE GENOMIC DNA]</scope>
    <source>
        <strain evidence="2">Foug A</strain>
    </source>
</reference>
<sequence length="134" mass="15239">MPTQPSNALEFTSISPTVRRYSTAHVLATLPFVLSSQHSLGSLRLPRNLTQVLGTLADKSLGSLTVHSATNVSTLHYQELLKMYRRISEDVDFRKMLVDTFGVQRWRHQRFYLALEAALVRQGLIEKWAIQVSK</sequence>
<gene>
    <name evidence="1" type="ORF">SCLCIDRAFT_1221448</name>
</gene>
<evidence type="ECO:0000313" key="2">
    <source>
        <dbReference type="Proteomes" id="UP000053989"/>
    </source>
</evidence>
<dbReference type="HOGENOM" id="CLU_1897439_0_0_1"/>
<organism evidence="1 2">
    <name type="scientific">Scleroderma citrinum Foug A</name>
    <dbReference type="NCBI Taxonomy" id="1036808"/>
    <lineage>
        <taxon>Eukaryota</taxon>
        <taxon>Fungi</taxon>
        <taxon>Dikarya</taxon>
        <taxon>Basidiomycota</taxon>
        <taxon>Agaricomycotina</taxon>
        <taxon>Agaricomycetes</taxon>
        <taxon>Agaricomycetidae</taxon>
        <taxon>Boletales</taxon>
        <taxon>Sclerodermatineae</taxon>
        <taxon>Sclerodermataceae</taxon>
        <taxon>Scleroderma</taxon>
    </lineage>
</organism>
<reference evidence="1 2" key="1">
    <citation type="submission" date="2014-04" db="EMBL/GenBank/DDBJ databases">
        <authorList>
            <consortium name="DOE Joint Genome Institute"/>
            <person name="Kuo A."/>
            <person name="Kohler A."/>
            <person name="Nagy L.G."/>
            <person name="Floudas D."/>
            <person name="Copeland A."/>
            <person name="Barry K.W."/>
            <person name="Cichocki N."/>
            <person name="Veneault-Fourrey C."/>
            <person name="LaButti K."/>
            <person name="Lindquist E.A."/>
            <person name="Lipzen A."/>
            <person name="Lundell T."/>
            <person name="Morin E."/>
            <person name="Murat C."/>
            <person name="Sun H."/>
            <person name="Tunlid A."/>
            <person name="Henrissat B."/>
            <person name="Grigoriev I.V."/>
            <person name="Hibbett D.S."/>
            <person name="Martin F."/>
            <person name="Nordberg H.P."/>
            <person name="Cantor M.N."/>
            <person name="Hua S.X."/>
        </authorList>
    </citation>
    <scope>NUCLEOTIDE SEQUENCE [LARGE SCALE GENOMIC DNA]</scope>
    <source>
        <strain evidence="1 2">Foug A</strain>
    </source>
</reference>
<evidence type="ECO:0000313" key="1">
    <source>
        <dbReference type="EMBL" id="KIM55044.1"/>
    </source>
</evidence>
<dbReference type="InParanoid" id="A0A0C3DF88"/>
<dbReference type="Proteomes" id="UP000053989">
    <property type="component" value="Unassembled WGS sequence"/>
</dbReference>
<name>A0A0C3DF88_9AGAM</name>
<protein>
    <submittedName>
        <fullName evidence="1">Uncharacterized protein</fullName>
    </submittedName>
</protein>
<dbReference type="EMBL" id="KN822142">
    <property type="protein sequence ID" value="KIM55044.1"/>
    <property type="molecule type" value="Genomic_DNA"/>
</dbReference>
<dbReference type="OrthoDB" id="3059868at2759"/>
<dbReference type="AlphaFoldDB" id="A0A0C3DF88"/>
<proteinExistence type="predicted"/>
<accession>A0A0C3DF88</accession>
<keyword evidence="2" id="KW-1185">Reference proteome</keyword>